<name>A0A8S9NVW2_BRACR</name>
<sequence length="58" mass="6581">MRWLESIAAGLVSGRRRLRYLRFRRLQFPGDEGVLCHAPPAFSPLGLVVPAKLSSQFR</sequence>
<comment type="caution">
    <text evidence="1">The sequence shown here is derived from an EMBL/GenBank/DDBJ whole genome shotgun (WGS) entry which is preliminary data.</text>
</comment>
<dbReference type="Proteomes" id="UP000712600">
    <property type="component" value="Unassembled WGS sequence"/>
</dbReference>
<accession>A0A8S9NVW2</accession>
<organism evidence="1 2">
    <name type="scientific">Brassica cretica</name>
    <name type="common">Mustard</name>
    <dbReference type="NCBI Taxonomy" id="69181"/>
    <lineage>
        <taxon>Eukaryota</taxon>
        <taxon>Viridiplantae</taxon>
        <taxon>Streptophyta</taxon>
        <taxon>Embryophyta</taxon>
        <taxon>Tracheophyta</taxon>
        <taxon>Spermatophyta</taxon>
        <taxon>Magnoliopsida</taxon>
        <taxon>eudicotyledons</taxon>
        <taxon>Gunneridae</taxon>
        <taxon>Pentapetalae</taxon>
        <taxon>rosids</taxon>
        <taxon>malvids</taxon>
        <taxon>Brassicales</taxon>
        <taxon>Brassicaceae</taxon>
        <taxon>Brassiceae</taxon>
        <taxon>Brassica</taxon>
    </lineage>
</organism>
<proteinExistence type="predicted"/>
<protein>
    <submittedName>
        <fullName evidence="1">Uncharacterized protein</fullName>
    </submittedName>
</protein>
<evidence type="ECO:0000313" key="1">
    <source>
        <dbReference type="EMBL" id="KAF3507856.1"/>
    </source>
</evidence>
<reference evidence="1" key="1">
    <citation type="submission" date="2019-12" db="EMBL/GenBank/DDBJ databases">
        <title>Genome sequencing and annotation of Brassica cretica.</title>
        <authorList>
            <person name="Studholme D.J."/>
            <person name="Sarris P."/>
        </authorList>
    </citation>
    <scope>NUCLEOTIDE SEQUENCE</scope>
    <source>
        <strain evidence="1">PFS-109/04</strain>
        <tissue evidence="1">Leaf</tissue>
    </source>
</reference>
<dbReference type="EMBL" id="QGKX02001521">
    <property type="protein sequence ID" value="KAF3507856.1"/>
    <property type="molecule type" value="Genomic_DNA"/>
</dbReference>
<gene>
    <name evidence="1" type="ORF">F2Q69_00004812</name>
</gene>
<dbReference type="AlphaFoldDB" id="A0A8S9NVW2"/>
<evidence type="ECO:0000313" key="2">
    <source>
        <dbReference type="Proteomes" id="UP000712600"/>
    </source>
</evidence>